<evidence type="ECO:0000313" key="1">
    <source>
        <dbReference type="EMBL" id="MBX39544.1"/>
    </source>
</evidence>
<accession>A0A2P2NAN0</accession>
<organism evidence="1">
    <name type="scientific">Rhizophora mucronata</name>
    <name type="common">Asiatic mangrove</name>
    <dbReference type="NCBI Taxonomy" id="61149"/>
    <lineage>
        <taxon>Eukaryota</taxon>
        <taxon>Viridiplantae</taxon>
        <taxon>Streptophyta</taxon>
        <taxon>Embryophyta</taxon>
        <taxon>Tracheophyta</taxon>
        <taxon>Spermatophyta</taxon>
        <taxon>Magnoliopsida</taxon>
        <taxon>eudicotyledons</taxon>
        <taxon>Gunneridae</taxon>
        <taxon>Pentapetalae</taxon>
        <taxon>rosids</taxon>
        <taxon>fabids</taxon>
        <taxon>Malpighiales</taxon>
        <taxon>Rhizophoraceae</taxon>
        <taxon>Rhizophora</taxon>
    </lineage>
</organism>
<dbReference type="AlphaFoldDB" id="A0A2P2NAN0"/>
<reference evidence="1" key="1">
    <citation type="submission" date="2018-02" db="EMBL/GenBank/DDBJ databases">
        <title>Rhizophora mucronata_Transcriptome.</title>
        <authorList>
            <person name="Meera S.P."/>
            <person name="Sreeshan A."/>
            <person name="Augustine A."/>
        </authorList>
    </citation>
    <scope>NUCLEOTIDE SEQUENCE</scope>
    <source>
        <tissue evidence="1">Leaf</tissue>
    </source>
</reference>
<proteinExistence type="predicted"/>
<name>A0A2P2NAN0_RHIMU</name>
<dbReference type="EMBL" id="GGEC01059060">
    <property type="protein sequence ID" value="MBX39544.1"/>
    <property type="molecule type" value="Transcribed_RNA"/>
</dbReference>
<sequence>MEIVSIFGTSKSFLKLSNPNPTPSATVVLRLSP</sequence>
<protein>
    <submittedName>
        <fullName evidence="1">Uncharacterized protein</fullName>
    </submittedName>
</protein>